<sequence>MEFNTLEDLDIQNKTIIVRVDINSPIDIETGEILDDARIQKCSETLTELSEKNAKTVVIAHQGRPGGEDFTTLERHAEKMSKILDIEVDYIDDLFGPAARKRISNLKPGNILLLENARFYSEEILNRPAEEQAKTHLVKKLSPLADAFVNDAFAAAHRSQPSLVGFGITLPVAAGRLMEKEIKELEKAKEPNHPCIYILGGAKVDDSLSLINHVLEKKIADKVLTGGLVGQVLLASTSVDLGKPNMEIIKEKGYKKEIKRGEELLSEYGEKIMLPQDFRVEKSDKKAKNISMEDLPSDYPVYDIGDKTVKDYKKEIKKAKTIVANGPLGVFEKSAFAKGTNKILRAIANSNAFTTIGGGHLVAAAKDQDITEKISHVSTGGGACLNFLSGEKLPVIEMLKESAK</sequence>
<dbReference type="PIRSF" id="PIRSF000724">
    <property type="entry name" value="Pgk"/>
    <property type="match status" value="1"/>
</dbReference>
<evidence type="ECO:0000256" key="3">
    <source>
        <dbReference type="ARBA" id="ARBA00004838"/>
    </source>
</evidence>
<reference evidence="17 18" key="1">
    <citation type="journal article" date="2016" name="Sci. Rep.">
        <title>Metabolic traits of an uncultured archaeal lineage -MSBL1- from brine pools of the Red Sea.</title>
        <authorList>
            <person name="Mwirichia R."/>
            <person name="Alam I."/>
            <person name="Rashid M."/>
            <person name="Vinu M."/>
            <person name="Ba-Alawi W."/>
            <person name="Anthony Kamau A."/>
            <person name="Kamanda Ngugi D."/>
            <person name="Goker M."/>
            <person name="Klenk H.P."/>
            <person name="Bajic V."/>
            <person name="Stingl U."/>
        </authorList>
    </citation>
    <scope>NUCLEOTIDE SEQUENCE [LARGE SCALE GENOMIC DNA]</scope>
    <source>
        <strain evidence="17">SCGC-AAA382A13</strain>
    </source>
</reference>
<keyword evidence="8 13" id="KW-0808">Transferase</keyword>
<comment type="catalytic activity">
    <reaction evidence="1 13 16">
        <text>(2R)-3-phosphoglycerate + ATP = (2R)-3-phospho-glyceroyl phosphate + ADP</text>
        <dbReference type="Rhea" id="RHEA:14801"/>
        <dbReference type="ChEBI" id="CHEBI:30616"/>
        <dbReference type="ChEBI" id="CHEBI:57604"/>
        <dbReference type="ChEBI" id="CHEBI:58272"/>
        <dbReference type="ChEBI" id="CHEBI:456216"/>
        <dbReference type="EC" id="2.7.2.3"/>
    </reaction>
</comment>
<dbReference type="PANTHER" id="PTHR11406:SF23">
    <property type="entry name" value="PHOSPHOGLYCERATE KINASE 1, CHLOROPLASTIC-RELATED"/>
    <property type="match status" value="1"/>
</dbReference>
<dbReference type="GO" id="GO:0004618">
    <property type="term" value="F:phosphoglycerate kinase activity"/>
    <property type="evidence" value="ECO:0007669"/>
    <property type="project" value="UniProtKB-UniRule"/>
</dbReference>
<dbReference type="GO" id="GO:0006096">
    <property type="term" value="P:glycolytic process"/>
    <property type="evidence" value="ECO:0007669"/>
    <property type="project" value="UniProtKB-UniRule"/>
</dbReference>
<keyword evidence="10 13" id="KW-0418">Kinase</keyword>
<keyword evidence="18" id="KW-1185">Reference proteome</keyword>
<feature type="binding site" evidence="13">
    <location>
        <position position="118"/>
    </location>
    <ligand>
        <name>substrate</name>
    </ligand>
</feature>
<evidence type="ECO:0000256" key="2">
    <source>
        <dbReference type="ARBA" id="ARBA00004496"/>
    </source>
</evidence>
<comment type="caution">
    <text evidence="13">Lacks conserved residue(s) required for the propagation of feature annotation.</text>
</comment>
<dbReference type="HAMAP" id="MF_00145">
    <property type="entry name" value="Phosphoglyc_kinase"/>
    <property type="match status" value="1"/>
</dbReference>
<dbReference type="InterPro" id="IPR001576">
    <property type="entry name" value="Phosphoglycerate_kinase"/>
</dbReference>
<comment type="similarity">
    <text evidence="4 13 16">Belongs to the phosphoglycerate kinase family.</text>
</comment>
<evidence type="ECO:0000256" key="8">
    <source>
        <dbReference type="ARBA" id="ARBA00022679"/>
    </source>
</evidence>
<dbReference type="PATRIC" id="fig|1698279.3.peg.326"/>
<keyword evidence="7 13" id="KW-0963">Cytoplasm</keyword>
<dbReference type="GO" id="GO:0006094">
    <property type="term" value="P:gluconeogenesis"/>
    <property type="evidence" value="ECO:0007669"/>
    <property type="project" value="TreeGrafter"/>
</dbReference>
<dbReference type="PANTHER" id="PTHR11406">
    <property type="entry name" value="PHOSPHOGLYCERATE KINASE"/>
    <property type="match status" value="1"/>
</dbReference>
<dbReference type="PRINTS" id="PR00477">
    <property type="entry name" value="PHGLYCKINASE"/>
</dbReference>
<dbReference type="UniPathway" id="UPA00109">
    <property type="reaction ID" value="UER00185"/>
</dbReference>
<feature type="binding site" evidence="13 14">
    <location>
        <begin position="61"/>
        <end position="64"/>
    </location>
    <ligand>
        <name>substrate</name>
    </ligand>
</feature>
<feature type="binding site" evidence="13 14">
    <location>
        <begin position="21"/>
        <end position="23"/>
    </location>
    <ligand>
        <name>substrate</name>
    </ligand>
</feature>
<feature type="binding site" evidence="13 15">
    <location>
        <position position="332"/>
    </location>
    <ligand>
        <name>ATP</name>
        <dbReference type="ChEBI" id="CHEBI:30616"/>
    </ligand>
</feature>
<keyword evidence="11 13" id="KW-0067">ATP-binding</keyword>
<dbReference type="GO" id="GO:0005829">
    <property type="term" value="C:cytosol"/>
    <property type="evidence" value="ECO:0007669"/>
    <property type="project" value="TreeGrafter"/>
</dbReference>
<evidence type="ECO:0000256" key="5">
    <source>
        <dbReference type="ARBA" id="ARBA00013061"/>
    </source>
</evidence>
<evidence type="ECO:0000256" key="13">
    <source>
        <dbReference type="HAMAP-Rule" id="MF_00145"/>
    </source>
</evidence>
<protein>
    <recommendedName>
        <fullName evidence="6 13">Phosphoglycerate kinase</fullName>
        <ecNumber evidence="5 13">2.7.2.3</ecNumber>
    </recommendedName>
</protein>
<evidence type="ECO:0000256" key="12">
    <source>
        <dbReference type="ARBA" id="ARBA00023152"/>
    </source>
</evidence>
<evidence type="ECO:0000256" key="11">
    <source>
        <dbReference type="ARBA" id="ARBA00022840"/>
    </source>
</evidence>
<evidence type="ECO:0000256" key="6">
    <source>
        <dbReference type="ARBA" id="ARBA00016471"/>
    </source>
</evidence>
<comment type="subunit">
    <text evidence="13">Monomer.</text>
</comment>
<feature type="binding site" evidence="13">
    <location>
        <begin position="358"/>
        <end position="361"/>
    </location>
    <ligand>
        <name>ATP</name>
        <dbReference type="ChEBI" id="CHEBI:30616"/>
    </ligand>
</feature>
<evidence type="ECO:0000256" key="9">
    <source>
        <dbReference type="ARBA" id="ARBA00022741"/>
    </source>
</evidence>
<accession>A0A133VEH9</accession>
<evidence type="ECO:0000256" key="4">
    <source>
        <dbReference type="ARBA" id="ARBA00008982"/>
    </source>
</evidence>
<comment type="pathway">
    <text evidence="3 13">Carbohydrate degradation; glycolysis; pyruvate from D-glyceraldehyde 3-phosphate: step 2/5.</text>
</comment>
<evidence type="ECO:0000256" key="7">
    <source>
        <dbReference type="ARBA" id="ARBA00022490"/>
    </source>
</evidence>
<feature type="binding site" evidence="14">
    <location>
        <position position="158"/>
    </location>
    <ligand>
        <name>(2R)-3-phosphoglycerate</name>
        <dbReference type="ChEBI" id="CHEBI:58272"/>
    </ligand>
</feature>
<dbReference type="SUPFAM" id="SSF53748">
    <property type="entry name" value="Phosphoglycerate kinase"/>
    <property type="match status" value="1"/>
</dbReference>
<evidence type="ECO:0000313" key="17">
    <source>
        <dbReference type="EMBL" id="KXB04860.1"/>
    </source>
</evidence>
<evidence type="ECO:0000256" key="14">
    <source>
        <dbReference type="PIRSR" id="PIRSR000724-1"/>
    </source>
</evidence>
<feature type="binding site" evidence="13">
    <location>
        <position position="38"/>
    </location>
    <ligand>
        <name>substrate</name>
    </ligand>
</feature>
<evidence type="ECO:0000256" key="15">
    <source>
        <dbReference type="PIRSR" id="PIRSR000724-2"/>
    </source>
</evidence>
<dbReference type="EC" id="2.7.2.3" evidence="5 13"/>
<name>A0A133VEH9_9EURY</name>
<evidence type="ECO:0000256" key="10">
    <source>
        <dbReference type="ARBA" id="ARBA00022777"/>
    </source>
</evidence>
<dbReference type="EMBL" id="LHYD01000040">
    <property type="protein sequence ID" value="KXB04860.1"/>
    <property type="molecule type" value="Genomic_DNA"/>
</dbReference>
<feature type="binding site" evidence="14">
    <location>
        <position position="38"/>
    </location>
    <ligand>
        <name>(2R)-3-phosphoglycerate</name>
        <dbReference type="ChEBI" id="CHEBI:58272"/>
    </ligand>
</feature>
<comment type="caution">
    <text evidence="17">The sequence shown here is derived from an EMBL/GenBank/DDBJ whole genome shotgun (WGS) entry which is preliminary data.</text>
</comment>
<evidence type="ECO:0000256" key="1">
    <source>
        <dbReference type="ARBA" id="ARBA00000642"/>
    </source>
</evidence>
<gene>
    <name evidence="13" type="primary">pgk</name>
    <name evidence="17" type="ORF">AKJ50_01935</name>
</gene>
<keyword evidence="9 13" id="KW-0547">Nucleotide-binding</keyword>
<organism evidence="17 18">
    <name type="scientific">candidate division MSBL1 archaeon SCGC-AAA382A13</name>
    <dbReference type="NCBI Taxonomy" id="1698279"/>
    <lineage>
        <taxon>Archaea</taxon>
        <taxon>Methanobacteriati</taxon>
        <taxon>Methanobacteriota</taxon>
        <taxon>candidate division MSBL1</taxon>
    </lineage>
</organism>
<dbReference type="FunFam" id="3.40.50.1260:FF:000012">
    <property type="entry name" value="Phosphoglycerate kinase"/>
    <property type="match status" value="1"/>
</dbReference>
<feature type="binding site" evidence="14">
    <location>
        <position position="118"/>
    </location>
    <ligand>
        <name>(2R)-3-phosphoglycerate</name>
        <dbReference type="ChEBI" id="CHEBI:58272"/>
    </ligand>
</feature>
<feature type="binding site" evidence="13">
    <location>
        <position position="158"/>
    </location>
    <ligand>
        <name>substrate</name>
    </ligand>
</feature>
<dbReference type="InterPro" id="IPR015824">
    <property type="entry name" value="Phosphoglycerate_kinase_N"/>
</dbReference>
<evidence type="ECO:0000256" key="16">
    <source>
        <dbReference type="RuleBase" id="RU000532"/>
    </source>
</evidence>
<comment type="subcellular location">
    <subcellularLocation>
        <location evidence="2 13">Cytoplasm</location>
    </subcellularLocation>
</comment>
<dbReference type="FunFam" id="3.40.50.1260:FF:000006">
    <property type="entry name" value="Phosphoglycerate kinase"/>
    <property type="match status" value="1"/>
</dbReference>
<dbReference type="GO" id="GO:0043531">
    <property type="term" value="F:ADP binding"/>
    <property type="evidence" value="ECO:0007669"/>
    <property type="project" value="TreeGrafter"/>
</dbReference>
<dbReference type="Proteomes" id="UP000070311">
    <property type="component" value="Unassembled WGS sequence"/>
</dbReference>
<dbReference type="InterPro" id="IPR036043">
    <property type="entry name" value="Phosphoglycerate_kinase_sf"/>
</dbReference>
<dbReference type="Pfam" id="PF00162">
    <property type="entry name" value="PGK"/>
    <property type="match status" value="1"/>
</dbReference>
<evidence type="ECO:0000313" key="18">
    <source>
        <dbReference type="Proteomes" id="UP000070311"/>
    </source>
</evidence>
<dbReference type="AlphaFoldDB" id="A0A133VEH9"/>
<proteinExistence type="inferred from homology"/>
<dbReference type="Gene3D" id="3.40.50.1260">
    <property type="entry name" value="Phosphoglycerate kinase, N-terminal domain"/>
    <property type="match status" value="2"/>
</dbReference>
<keyword evidence="12 13" id="KW-0324">Glycolysis</keyword>
<dbReference type="GO" id="GO:0005524">
    <property type="term" value="F:ATP binding"/>
    <property type="evidence" value="ECO:0007669"/>
    <property type="project" value="UniProtKB-KW"/>
</dbReference>